<evidence type="ECO:0000313" key="17">
    <source>
        <dbReference type="EMBL" id="KAK7107704.1"/>
    </source>
</evidence>
<dbReference type="PANTHER" id="PTHR44395:SF1">
    <property type="entry name" value="PROTEIN O-MANNOSYL-TRANSFERASE TMTC3"/>
    <property type="match status" value="1"/>
</dbReference>
<dbReference type="GO" id="GO:0005783">
    <property type="term" value="C:endoplasmic reticulum"/>
    <property type="evidence" value="ECO:0007669"/>
    <property type="project" value="UniProtKB-SubCell"/>
</dbReference>
<evidence type="ECO:0000259" key="16">
    <source>
        <dbReference type="Pfam" id="PF08409"/>
    </source>
</evidence>
<feature type="transmembrane region" description="Helical" evidence="15">
    <location>
        <begin position="402"/>
        <end position="419"/>
    </location>
</feature>
<feature type="repeat" description="TPR" evidence="13">
    <location>
        <begin position="597"/>
        <end position="630"/>
    </location>
</feature>
<dbReference type="FunFam" id="1.25.40.10:FF:000239">
    <property type="entry name" value="Transmembrane and TPR repeat-containing protein 3"/>
    <property type="match status" value="1"/>
</dbReference>
<accession>A0AAN9GH52</accession>
<evidence type="ECO:0000256" key="13">
    <source>
        <dbReference type="PROSITE-ProRule" id="PRU00339"/>
    </source>
</evidence>
<evidence type="ECO:0000256" key="5">
    <source>
        <dbReference type="ARBA" id="ARBA00012839"/>
    </source>
</evidence>
<evidence type="ECO:0000256" key="9">
    <source>
        <dbReference type="ARBA" id="ARBA00022803"/>
    </source>
</evidence>
<evidence type="ECO:0000256" key="6">
    <source>
        <dbReference type="ARBA" id="ARBA00022679"/>
    </source>
</evidence>
<dbReference type="Pfam" id="PF13181">
    <property type="entry name" value="TPR_8"/>
    <property type="match status" value="3"/>
</dbReference>
<dbReference type="Gene3D" id="1.25.40.10">
    <property type="entry name" value="Tetratricopeptide repeat domain"/>
    <property type="match status" value="2"/>
</dbReference>
<keyword evidence="18" id="KW-1185">Reference proteome</keyword>
<name>A0AAN9GH52_9CAEN</name>
<evidence type="ECO:0000256" key="12">
    <source>
        <dbReference type="ARBA" id="ARBA00023136"/>
    </source>
</evidence>
<feature type="region of interest" description="Disordered" evidence="14">
    <location>
        <begin position="893"/>
        <end position="916"/>
    </location>
</feature>
<keyword evidence="7 15" id="KW-0812">Transmembrane</keyword>
<protein>
    <recommendedName>
        <fullName evidence="5">dolichyl-phosphate-mannose--protein mannosyltransferase</fullName>
        <ecNumber evidence="5">2.4.1.109</ecNumber>
    </recommendedName>
</protein>
<dbReference type="SUPFAM" id="SSF48452">
    <property type="entry name" value="TPR-like"/>
    <property type="match status" value="2"/>
</dbReference>
<comment type="pathway">
    <text evidence="3">Protein modification; protein glycosylation.</text>
</comment>
<dbReference type="EMBL" id="JBAMIC010000004">
    <property type="protein sequence ID" value="KAK7107704.1"/>
    <property type="molecule type" value="Genomic_DNA"/>
</dbReference>
<keyword evidence="9 13" id="KW-0802">TPR repeat</keyword>
<evidence type="ECO:0000256" key="11">
    <source>
        <dbReference type="ARBA" id="ARBA00022989"/>
    </source>
</evidence>
<evidence type="ECO:0000256" key="7">
    <source>
        <dbReference type="ARBA" id="ARBA00022692"/>
    </source>
</evidence>
<evidence type="ECO:0000256" key="14">
    <source>
        <dbReference type="SAM" id="MobiDB-lite"/>
    </source>
</evidence>
<dbReference type="Pfam" id="PF13432">
    <property type="entry name" value="TPR_16"/>
    <property type="match status" value="1"/>
</dbReference>
<evidence type="ECO:0000256" key="8">
    <source>
        <dbReference type="ARBA" id="ARBA00022737"/>
    </source>
</evidence>
<dbReference type="PROSITE" id="PS50005">
    <property type="entry name" value="TPR"/>
    <property type="match status" value="3"/>
</dbReference>
<dbReference type="Pfam" id="PF08409">
    <property type="entry name" value="TMTC_DUF1736"/>
    <property type="match status" value="1"/>
</dbReference>
<dbReference type="SMART" id="SM00028">
    <property type="entry name" value="TPR"/>
    <property type="match status" value="9"/>
</dbReference>
<dbReference type="Proteomes" id="UP001374579">
    <property type="component" value="Unassembled WGS sequence"/>
</dbReference>
<feature type="transmembrane region" description="Helical" evidence="15">
    <location>
        <begin position="235"/>
        <end position="253"/>
    </location>
</feature>
<evidence type="ECO:0000256" key="4">
    <source>
        <dbReference type="ARBA" id="ARBA00007882"/>
    </source>
</evidence>
<comment type="similarity">
    <text evidence="4">Belongs to the TMTC family.</text>
</comment>
<feature type="transmembrane region" description="Helical" evidence="15">
    <location>
        <begin position="320"/>
        <end position="338"/>
    </location>
</feature>
<comment type="subcellular location">
    <subcellularLocation>
        <location evidence="2">Endoplasmic reticulum</location>
    </subcellularLocation>
    <subcellularLocation>
        <location evidence="1">Membrane</location>
        <topology evidence="1">Multi-pass membrane protein</topology>
    </subcellularLocation>
</comment>
<dbReference type="EC" id="2.4.1.109" evidence="5"/>
<evidence type="ECO:0000256" key="2">
    <source>
        <dbReference type="ARBA" id="ARBA00004240"/>
    </source>
</evidence>
<evidence type="ECO:0000256" key="3">
    <source>
        <dbReference type="ARBA" id="ARBA00004922"/>
    </source>
</evidence>
<dbReference type="InterPro" id="IPR013618">
    <property type="entry name" value="TMTC_DUF1736"/>
</dbReference>
<dbReference type="GO" id="GO:0004169">
    <property type="term" value="F:dolichyl-phosphate-mannose-protein mannosyltransferase activity"/>
    <property type="evidence" value="ECO:0007669"/>
    <property type="project" value="UniProtKB-EC"/>
</dbReference>
<feature type="repeat" description="TPR" evidence="13">
    <location>
        <begin position="446"/>
        <end position="479"/>
    </location>
</feature>
<dbReference type="Pfam" id="PF14559">
    <property type="entry name" value="TPR_19"/>
    <property type="match status" value="1"/>
</dbReference>
<keyword evidence="11 15" id="KW-1133">Transmembrane helix</keyword>
<dbReference type="GO" id="GO:0016020">
    <property type="term" value="C:membrane"/>
    <property type="evidence" value="ECO:0007669"/>
    <property type="project" value="UniProtKB-SubCell"/>
</dbReference>
<feature type="repeat" description="TPR" evidence="13">
    <location>
        <begin position="563"/>
        <end position="596"/>
    </location>
</feature>
<feature type="transmembrane region" description="Helical" evidence="15">
    <location>
        <begin position="350"/>
        <end position="370"/>
    </location>
</feature>
<feature type="transmembrane region" description="Helical" evidence="15">
    <location>
        <begin position="135"/>
        <end position="156"/>
    </location>
</feature>
<keyword evidence="8" id="KW-0677">Repeat</keyword>
<sequence length="916" mass="104185">MENFTLHSIILVVTVAAVYHNALDCGFVFDDMSAIVENQDLRPKTPVTDLFWNDFWGTPMHKEKSHKSYRPLCVLTFRFNYMLSELEPMSYHLVNVILHAVVCILFMKVCGMFLQERTSFLAAMLFAVHPIHTEAVTGVVGRAESLSSIFFLAAFLTYTKSTGYRTPIEWRSLVLTVTLVTVAMLCKEQGITVIAVCCVYEVFVAQRATFLELLSVLASFVKGKPQIPSWLRTSITRAGFLVFSTLFLLFARIKVMGAQLPVFTKFDNPASVSPSPSRQLTFNYLLPVNAWLLLNPMELCCDWTMGTIPVIESILDPRNLATLAFYAVMVRLAVFALSEQSRRSRAVIMSLSLIVLPFIPASNIFFPVGFVVAERILYTPSLGFCMLVALGFDILTSSKKSLRFVLYFLMTLLLLFHSAKTFVRNRDWTSEYTIFRSALKVNRDNAKLWNNVGHALEKVENYQEALTYFEKAAGVQPDDIGAHINVGRTYNNLNLSAPAEKAYRKAIDLFPPIIKGRSYTARVAPNHLNAYLNLANLVSKDPKRLDEARGLLQQAITMRTDFIEAYINLGDIFVKLERVADAQKTYEDAIRIEPNNADLQFNLGVVHLEQKHNAEARRCFDAALRINPDHTQSLYNSAILMQESGDPKDRPEALRRLKKLEQGDPSDPKIFFNSAMLAMDEKKFDIAEVNFKKAIELDSQFRSALFNLALMFVNDVQRPLDALPYLQQLLKHHPDHIKGLILMGDLNVNQLKKYDAAEENFQTILRMEPKNVQANHNLCVVYVEKGDLLKAEKCLVHTLTLDPHADYVQNHLNIVRNRIQQIRQAQLQQKQQQGQQQQGQGQQQQGQQQQGQQQQQQQGQQQGQQQQGQQQGQQQQGQQQGQQKQQQQGQQKQQQQGQQQGQQHQGQQQQKQKTPQ</sequence>
<dbReference type="AlphaFoldDB" id="A0AAN9GH52"/>
<dbReference type="PROSITE" id="PS50293">
    <property type="entry name" value="TPR_REGION"/>
    <property type="match status" value="2"/>
</dbReference>
<keyword evidence="12 15" id="KW-0472">Membrane</keyword>
<feature type="transmembrane region" description="Helical" evidence="15">
    <location>
        <begin position="93"/>
        <end position="115"/>
    </location>
</feature>
<feature type="domain" description="DUF1736" evidence="16">
    <location>
        <begin position="258"/>
        <end position="329"/>
    </location>
</feature>
<dbReference type="PANTHER" id="PTHR44395">
    <property type="match status" value="1"/>
</dbReference>
<feature type="transmembrane region" description="Helical" evidence="15">
    <location>
        <begin position="376"/>
        <end position="395"/>
    </location>
</feature>
<dbReference type="InterPro" id="IPR019734">
    <property type="entry name" value="TPR_rpt"/>
</dbReference>
<gene>
    <name evidence="17" type="ORF">V1264_015583</name>
</gene>
<organism evidence="17 18">
    <name type="scientific">Littorina saxatilis</name>
    <dbReference type="NCBI Taxonomy" id="31220"/>
    <lineage>
        <taxon>Eukaryota</taxon>
        <taxon>Metazoa</taxon>
        <taxon>Spiralia</taxon>
        <taxon>Lophotrochozoa</taxon>
        <taxon>Mollusca</taxon>
        <taxon>Gastropoda</taxon>
        <taxon>Caenogastropoda</taxon>
        <taxon>Littorinimorpha</taxon>
        <taxon>Littorinoidea</taxon>
        <taxon>Littorinidae</taxon>
        <taxon>Littorina</taxon>
    </lineage>
</organism>
<proteinExistence type="inferred from homology"/>
<keyword evidence="10" id="KW-0256">Endoplasmic reticulum</keyword>
<dbReference type="InterPro" id="IPR011990">
    <property type="entry name" value="TPR-like_helical_dom_sf"/>
</dbReference>
<evidence type="ECO:0000256" key="15">
    <source>
        <dbReference type="SAM" id="Phobius"/>
    </source>
</evidence>
<evidence type="ECO:0000256" key="1">
    <source>
        <dbReference type="ARBA" id="ARBA00004141"/>
    </source>
</evidence>
<comment type="caution">
    <text evidence="17">The sequence shown here is derived from an EMBL/GenBank/DDBJ whole genome shotgun (WGS) entry which is preliminary data.</text>
</comment>
<reference evidence="17 18" key="1">
    <citation type="submission" date="2024-02" db="EMBL/GenBank/DDBJ databases">
        <title>Chromosome-scale genome assembly of the rough periwinkle Littorina saxatilis.</title>
        <authorList>
            <person name="De Jode A."/>
            <person name="Faria R."/>
            <person name="Formenti G."/>
            <person name="Sims Y."/>
            <person name="Smith T.P."/>
            <person name="Tracey A."/>
            <person name="Wood J.M.D."/>
            <person name="Zagrodzka Z.B."/>
            <person name="Johannesson K."/>
            <person name="Butlin R.K."/>
            <person name="Leder E.H."/>
        </authorList>
    </citation>
    <scope>NUCLEOTIDE SEQUENCE [LARGE SCALE GENOMIC DNA]</scope>
    <source>
        <strain evidence="17">Snail1</strain>
        <tissue evidence="17">Muscle</tissue>
    </source>
</reference>
<evidence type="ECO:0000313" key="18">
    <source>
        <dbReference type="Proteomes" id="UP001374579"/>
    </source>
</evidence>
<keyword evidence="6" id="KW-0808">Transferase</keyword>
<evidence type="ECO:0000256" key="10">
    <source>
        <dbReference type="ARBA" id="ARBA00022824"/>
    </source>
</evidence>